<accession>A0A7J6KJA3</accession>
<name>A0A7J6KJA3_PEROL</name>
<sequence>GRSQGISISLFEGITVIDEELNKSLRSIRQDRLKLTGENIDLKKRVEDLLHEQADLRRLWIPGSGSSEAQGISRPTALTSGSNYMLGEPQIVRESRARLEACCAELDVLRRLLVDFSRGESKVP</sequence>
<dbReference type="Proteomes" id="UP000570595">
    <property type="component" value="Unassembled WGS sequence"/>
</dbReference>
<evidence type="ECO:0000313" key="1">
    <source>
        <dbReference type="EMBL" id="KAF4646769.1"/>
    </source>
</evidence>
<gene>
    <name evidence="1" type="ORF">FOZ61_005196</name>
</gene>
<feature type="non-terminal residue" evidence="1">
    <location>
        <position position="1"/>
    </location>
</feature>
<protein>
    <submittedName>
        <fullName evidence="1">Uncharacterized protein</fullName>
    </submittedName>
</protein>
<dbReference type="EMBL" id="JABAHT010002907">
    <property type="protein sequence ID" value="KAF4646769.1"/>
    <property type="molecule type" value="Genomic_DNA"/>
</dbReference>
<proteinExistence type="predicted"/>
<reference evidence="1 2" key="1">
    <citation type="submission" date="2020-04" db="EMBL/GenBank/DDBJ databases">
        <title>Perkinsus olseni comparative genomics.</title>
        <authorList>
            <person name="Bogema D.R."/>
        </authorList>
    </citation>
    <scope>NUCLEOTIDE SEQUENCE [LARGE SCALE GENOMIC DNA]</scope>
    <source>
        <strain evidence="1">ATCC PRA-179</strain>
    </source>
</reference>
<comment type="caution">
    <text evidence="1">The sequence shown here is derived from an EMBL/GenBank/DDBJ whole genome shotgun (WGS) entry which is preliminary data.</text>
</comment>
<organism evidence="1 2">
    <name type="scientific">Perkinsus olseni</name>
    <name type="common">Perkinsus atlanticus</name>
    <dbReference type="NCBI Taxonomy" id="32597"/>
    <lineage>
        <taxon>Eukaryota</taxon>
        <taxon>Sar</taxon>
        <taxon>Alveolata</taxon>
        <taxon>Perkinsozoa</taxon>
        <taxon>Perkinsea</taxon>
        <taxon>Perkinsida</taxon>
        <taxon>Perkinsidae</taxon>
        <taxon>Perkinsus</taxon>
    </lineage>
</organism>
<feature type="non-terminal residue" evidence="1">
    <location>
        <position position="124"/>
    </location>
</feature>
<dbReference type="AlphaFoldDB" id="A0A7J6KJA3"/>
<evidence type="ECO:0000313" key="2">
    <source>
        <dbReference type="Proteomes" id="UP000570595"/>
    </source>
</evidence>